<evidence type="ECO:0000313" key="14">
    <source>
        <dbReference type="Proteomes" id="UP000596660"/>
    </source>
</evidence>
<dbReference type="OMA" id="MESSCGE"/>
<dbReference type="RefSeq" id="XP_021744222.1">
    <property type="nucleotide sequence ID" value="XM_021888530.1"/>
</dbReference>
<evidence type="ECO:0000256" key="1">
    <source>
        <dbReference type="ARBA" id="ARBA00004123"/>
    </source>
</evidence>
<name>A0A803L112_CHEQI</name>
<dbReference type="GO" id="GO:0009736">
    <property type="term" value="P:cytokinin-activated signaling pathway"/>
    <property type="evidence" value="ECO:0007669"/>
    <property type="project" value="UniProtKB-KW"/>
</dbReference>
<dbReference type="FunFam" id="3.40.50.2300:FF:000408">
    <property type="entry name" value="Two-component response regulator"/>
    <property type="match status" value="1"/>
</dbReference>
<sequence length="618" mass="69434">MGMEHGFSTPRTETFPAGLRVLVVDDDPTWLKILEKMLKKCCYEVTTCGLAREALKLLRDRKDGFDIVISDVNMPDMDGFRLLEHVGLEMDLPVIMMSVDGETSRVMKGVQHGACDYLLKPIRMKELKNIWQHVVRKRMHDVRDIECFEDRSGTDHSYDGLYGGDQMFVKKRKDVDIEKDSSDPSTTKKARVVWTVDLHQKFVKAVKQLGIDSDKIGPKKILDLMNVPWLTRENVASHLQKYRLYLSRLRKEDKMESSFGGMKNPDLSPKESSGSFISIQNSNFGQHDITSKHVYQGNQLPVQTVDSKSPDNDPESSKLLPLPLTEHIIPFSTEDCDSHTRNSQLGLNHTYESLDMSVKHASFDSPVSGQYPWSREVPDHLQFEPEFKAHPKLESCTFNQPTVPILHQHISPEILEPAPHISPGPSISKSNNIGLVDIISLNVKECGNDTGKLSPTESALGSYPLSNSDVLGCVSDMKSQNFSQGVSSFKEPALFERPLQSFPIQSESHLVGARGLDPCFDVTLEMKKQISCQSSIIDPSSVTGSESELRNQVLGSELASGLLSEDMFLWLQYGDVTSKDFGLDYIGFTGCNFPDFDTETPLPPYMPKLDHEYLLDWV</sequence>
<keyword evidence="5" id="KW-0902">Two-component regulatory system</keyword>
<dbReference type="GO" id="GO:0003677">
    <property type="term" value="F:DNA binding"/>
    <property type="evidence" value="ECO:0007669"/>
    <property type="project" value="UniProtKB-KW"/>
</dbReference>
<dbReference type="SUPFAM" id="SSF52172">
    <property type="entry name" value="CheY-like"/>
    <property type="match status" value="1"/>
</dbReference>
<comment type="similarity">
    <text evidence="2">Belongs to the ARR family. Type-B subfamily.</text>
</comment>
<dbReference type="PANTHER" id="PTHR43874">
    <property type="entry name" value="TWO-COMPONENT RESPONSE REGULATOR"/>
    <property type="match status" value="1"/>
</dbReference>
<keyword evidence="14" id="KW-1185">Reference proteome</keyword>
<evidence type="ECO:0000256" key="5">
    <source>
        <dbReference type="ARBA" id="ARBA00023012"/>
    </source>
</evidence>
<dbReference type="Pfam" id="PF00072">
    <property type="entry name" value="Response_reg"/>
    <property type="match status" value="1"/>
</dbReference>
<dbReference type="FunFam" id="1.10.10.60:FF:000007">
    <property type="entry name" value="Two-component response regulator"/>
    <property type="match status" value="1"/>
</dbReference>
<dbReference type="InterPro" id="IPR001005">
    <property type="entry name" value="SANT/Myb"/>
</dbReference>
<keyword evidence="4" id="KW-0932">Cytokinin signaling pathway</keyword>
<evidence type="ECO:0000256" key="2">
    <source>
        <dbReference type="ARBA" id="ARBA00006015"/>
    </source>
</evidence>
<reference evidence="13" key="1">
    <citation type="journal article" date="2017" name="Nature">
        <title>The genome of Chenopodium quinoa.</title>
        <authorList>
            <person name="Jarvis D.E."/>
            <person name="Ho Y.S."/>
            <person name="Lightfoot D.J."/>
            <person name="Schmoeckel S.M."/>
            <person name="Li B."/>
            <person name="Borm T.J.A."/>
            <person name="Ohyanagi H."/>
            <person name="Mineta K."/>
            <person name="Michell C.T."/>
            <person name="Saber N."/>
            <person name="Kharbatia N.M."/>
            <person name="Rupper R.R."/>
            <person name="Sharp A.R."/>
            <person name="Dally N."/>
            <person name="Boughton B.A."/>
            <person name="Woo Y.H."/>
            <person name="Gao G."/>
            <person name="Schijlen E.G.W.M."/>
            <person name="Guo X."/>
            <person name="Momin A.A."/>
            <person name="Negrao S."/>
            <person name="Al-Babili S."/>
            <person name="Gehring C."/>
            <person name="Roessner U."/>
            <person name="Jung C."/>
            <person name="Murphy K."/>
            <person name="Arold S.T."/>
            <person name="Gojobori T."/>
            <person name="van der Linden C.G."/>
            <person name="van Loo E.N."/>
            <person name="Jellen E.N."/>
            <person name="Maughan P.J."/>
            <person name="Tester M."/>
        </authorList>
    </citation>
    <scope>NUCLEOTIDE SEQUENCE [LARGE SCALE GENOMIC DNA]</scope>
    <source>
        <strain evidence="13">cv. PI 614886</strain>
    </source>
</reference>
<evidence type="ECO:0000256" key="11">
    <source>
        <dbReference type="PROSITE-ProRule" id="PRU00169"/>
    </source>
</evidence>
<feature type="domain" description="Response regulatory" evidence="12">
    <location>
        <begin position="20"/>
        <end position="135"/>
    </location>
</feature>
<dbReference type="SUPFAM" id="SSF46689">
    <property type="entry name" value="Homeodomain-like"/>
    <property type="match status" value="1"/>
</dbReference>
<dbReference type="Proteomes" id="UP000596660">
    <property type="component" value="Unplaced"/>
</dbReference>
<dbReference type="GO" id="GO:0000160">
    <property type="term" value="P:phosphorelay signal transduction system"/>
    <property type="evidence" value="ECO:0007669"/>
    <property type="project" value="UniProtKB-KW"/>
</dbReference>
<keyword evidence="9" id="KW-0804">Transcription</keyword>
<gene>
    <name evidence="13" type="primary">LOC110710253</name>
</gene>
<dbReference type="InterPro" id="IPR006447">
    <property type="entry name" value="Myb_dom_plants"/>
</dbReference>
<dbReference type="InterPro" id="IPR001789">
    <property type="entry name" value="Sig_transdc_resp-reg_receiver"/>
</dbReference>
<feature type="modified residue" description="4-aspartylphosphate" evidence="11">
    <location>
        <position position="71"/>
    </location>
</feature>
<keyword evidence="7" id="KW-0238">DNA-binding</keyword>
<evidence type="ECO:0000256" key="8">
    <source>
        <dbReference type="ARBA" id="ARBA00023159"/>
    </source>
</evidence>
<dbReference type="OrthoDB" id="60033at2759"/>
<dbReference type="PROSITE" id="PS50110">
    <property type="entry name" value="RESPONSE_REGULATORY"/>
    <property type="match status" value="1"/>
</dbReference>
<dbReference type="NCBIfam" id="TIGR01557">
    <property type="entry name" value="myb_SHAQKYF"/>
    <property type="match status" value="1"/>
</dbReference>
<reference evidence="13" key="2">
    <citation type="submission" date="2021-03" db="UniProtKB">
        <authorList>
            <consortium name="EnsemblPlants"/>
        </authorList>
    </citation>
    <scope>IDENTIFICATION</scope>
</reference>
<evidence type="ECO:0000259" key="12">
    <source>
        <dbReference type="PROSITE" id="PS50110"/>
    </source>
</evidence>
<dbReference type="CDD" id="cd17584">
    <property type="entry name" value="REC_typeB_ARR-like"/>
    <property type="match status" value="1"/>
</dbReference>
<evidence type="ECO:0000256" key="3">
    <source>
        <dbReference type="ARBA" id="ARBA00022553"/>
    </source>
</evidence>
<dbReference type="KEGG" id="cqi:110710253"/>
<dbReference type="PANTHER" id="PTHR43874:SF137">
    <property type="entry name" value="TWO-COMPONENT RESPONSE REGULATOR ARR11"/>
    <property type="match status" value="1"/>
</dbReference>
<proteinExistence type="inferred from homology"/>
<evidence type="ECO:0000313" key="13">
    <source>
        <dbReference type="EnsemblPlants" id="AUR62005550-RA:cds"/>
    </source>
</evidence>
<dbReference type="InterPro" id="IPR009057">
    <property type="entry name" value="Homeodomain-like_sf"/>
</dbReference>
<evidence type="ECO:0000256" key="4">
    <source>
        <dbReference type="ARBA" id="ARBA00022864"/>
    </source>
</evidence>
<evidence type="ECO:0000256" key="7">
    <source>
        <dbReference type="ARBA" id="ARBA00023125"/>
    </source>
</evidence>
<keyword evidence="3 11" id="KW-0597">Phosphoprotein</keyword>
<evidence type="ECO:0000256" key="9">
    <source>
        <dbReference type="ARBA" id="ARBA00023163"/>
    </source>
</evidence>
<comment type="subcellular location">
    <subcellularLocation>
        <location evidence="1">Nucleus</location>
    </subcellularLocation>
</comment>
<dbReference type="GeneID" id="110710253"/>
<dbReference type="Pfam" id="PF00249">
    <property type="entry name" value="Myb_DNA-binding"/>
    <property type="match status" value="1"/>
</dbReference>
<dbReference type="Gene3D" id="3.40.50.2300">
    <property type="match status" value="1"/>
</dbReference>
<keyword evidence="6" id="KW-0805">Transcription regulation</keyword>
<accession>A0A803L112</accession>
<keyword evidence="8" id="KW-0010">Activator</keyword>
<dbReference type="GO" id="GO:0005634">
    <property type="term" value="C:nucleus"/>
    <property type="evidence" value="ECO:0007669"/>
    <property type="project" value="UniProtKB-SubCell"/>
</dbReference>
<dbReference type="SMART" id="SM00448">
    <property type="entry name" value="REC"/>
    <property type="match status" value="1"/>
</dbReference>
<dbReference type="InterPro" id="IPR045279">
    <property type="entry name" value="ARR-like"/>
</dbReference>
<organism evidence="13 14">
    <name type="scientific">Chenopodium quinoa</name>
    <name type="common">Quinoa</name>
    <dbReference type="NCBI Taxonomy" id="63459"/>
    <lineage>
        <taxon>Eukaryota</taxon>
        <taxon>Viridiplantae</taxon>
        <taxon>Streptophyta</taxon>
        <taxon>Embryophyta</taxon>
        <taxon>Tracheophyta</taxon>
        <taxon>Spermatophyta</taxon>
        <taxon>Magnoliopsida</taxon>
        <taxon>eudicotyledons</taxon>
        <taxon>Gunneridae</taxon>
        <taxon>Pentapetalae</taxon>
        <taxon>Caryophyllales</taxon>
        <taxon>Chenopodiaceae</taxon>
        <taxon>Chenopodioideae</taxon>
        <taxon>Atripliceae</taxon>
        <taxon>Chenopodium</taxon>
    </lineage>
</organism>
<protein>
    <recommendedName>
        <fullName evidence="12">Response regulatory domain-containing protein</fullName>
    </recommendedName>
</protein>
<dbReference type="AlphaFoldDB" id="A0A803L112"/>
<dbReference type="InterPro" id="IPR011006">
    <property type="entry name" value="CheY-like_superfamily"/>
</dbReference>
<dbReference type="Gramene" id="AUR62005550-RA">
    <property type="protein sequence ID" value="AUR62005550-RA:cds"/>
    <property type="gene ID" value="AUR62005550"/>
</dbReference>
<evidence type="ECO:0000256" key="10">
    <source>
        <dbReference type="ARBA" id="ARBA00023242"/>
    </source>
</evidence>
<dbReference type="EnsemblPlants" id="AUR62005550-RA">
    <property type="protein sequence ID" value="AUR62005550-RA:cds"/>
    <property type="gene ID" value="AUR62005550"/>
</dbReference>
<dbReference type="SMR" id="A0A803L112"/>
<evidence type="ECO:0000256" key="6">
    <source>
        <dbReference type="ARBA" id="ARBA00023015"/>
    </source>
</evidence>
<dbReference type="Gene3D" id="1.10.10.60">
    <property type="entry name" value="Homeodomain-like"/>
    <property type="match status" value="1"/>
</dbReference>
<keyword evidence="10" id="KW-0539">Nucleus</keyword>